<feature type="region of interest" description="Disordered" evidence="1">
    <location>
        <begin position="1"/>
        <end position="24"/>
    </location>
</feature>
<feature type="compositionally biased region" description="Basic and acidic residues" evidence="1">
    <location>
        <begin position="1"/>
        <end position="18"/>
    </location>
</feature>
<reference evidence="2 3" key="1">
    <citation type="submission" date="2018-06" db="EMBL/GenBank/DDBJ databases">
        <title>Comparative genomics of Bradyrhizobium nodulating Arachidis hypogaea.</title>
        <authorList>
            <person name="Li Y."/>
        </authorList>
    </citation>
    <scope>NUCLEOTIDE SEQUENCE [LARGE SCALE GENOMIC DNA]</scope>
    <source>
        <strain evidence="2 3">CCBAU 051107</strain>
    </source>
</reference>
<dbReference type="AlphaFoldDB" id="A0AAE7NJA7"/>
<evidence type="ECO:0000313" key="2">
    <source>
        <dbReference type="EMBL" id="QOZ67063.1"/>
    </source>
</evidence>
<accession>A0AAE7NJA7</accession>
<sequence length="361" mass="40516">MEAIMEQEKEKEKEKDAAQKQPPAEEPLGWLAKFDRRFTLVKGLSVVTVLSSLFVGSFQYLGSYQDKVSAQAKENMQAAAKTFDDISTKFSQVQALQQQLFSDYATALDDRADASEQALAVKSAQEILKVYEDAQLALFETGELMARNAQMYIDWATNFRRDPTEQSAPTSDPLDQTLLRAYDFDCDHNLPQFMPANGSTAAAPRVSAENACTIDAKHNWDPAYSYVDICPKNREKAGSNESVTIHWYSAKHQVLVMHYCLRNLHERLAPVRHWASRPEAKAAASEASPPVDRDNIQLAIDLQAKRLNAFMNLATFDMDGIRESYRPDSFACRVPIVTSVVGFFNDSCTPIKTTPIIVTRR</sequence>
<dbReference type="Proteomes" id="UP000594015">
    <property type="component" value="Chromosome"/>
</dbReference>
<dbReference type="EMBL" id="CP030050">
    <property type="protein sequence ID" value="QOZ67063.1"/>
    <property type="molecule type" value="Genomic_DNA"/>
</dbReference>
<proteinExistence type="predicted"/>
<dbReference type="KEGG" id="barh:WN72_12615"/>
<protein>
    <submittedName>
        <fullName evidence="2">Uncharacterized protein</fullName>
    </submittedName>
</protein>
<organism evidence="2 3">
    <name type="scientific">Bradyrhizobium arachidis</name>
    <dbReference type="NCBI Taxonomy" id="858423"/>
    <lineage>
        <taxon>Bacteria</taxon>
        <taxon>Pseudomonadati</taxon>
        <taxon>Pseudomonadota</taxon>
        <taxon>Alphaproteobacteria</taxon>
        <taxon>Hyphomicrobiales</taxon>
        <taxon>Nitrobacteraceae</taxon>
        <taxon>Bradyrhizobium</taxon>
    </lineage>
</organism>
<name>A0AAE7NJA7_9BRAD</name>
<gene>
    <name evidence="2" type="ORF">WN72_12615</name>
</gene>
<evidence type="ECO:0000256" key="1">
    <source>
        <dbReference type="SAM" id="MobiDB-lite"/>
    </source>
</evidence>
<evidence type="ECO:0000313" key="3">
    <source>
        <dbReference type="Proteomes" id="UP000594015"/>
    </source>
</evidence>